<keyword evidence="2" id="KW-1185">Reference proteome</keyword>
<feature type="non-terminal residue" evidence="1">
    <location>
        <position position="1"/>
    </location>
</feature>
<sequence>IDIQKLREKKIAVCNALLDHFSIFKASLTQYVKAQKELNKGVKLLACHKQENTTVLQ</sequence>
<comment type="caution">
    <text evidence="1">The sequence shown here is derived from an EMBL/GenBank/DDBJ whole genome shotgun (WGS) entry which is preliminary data.</text>
</comment>
<protein>
    <submittedName>
        <fullName evidence="1">13379_t:CDS:1</fullName>
    </submittedName>
</protein>
<proteinExistence type="predicted"/>
<feature type="non-terminal residue" evidence="1">
    <location>
        <position position="57"/>
    </location>
</feature>
<dbReference type="Proteomes" id="UP000789366">
    <property type="component" value="Unassembled WGS sequence"/>
</dbReference>
<accession>A0ACA9PMS3</accession>
<organism evidence="1 2">
    <name type="scientific">Cetraspora pellucida</name>
    <dbReference type="NCBI Taxonomy" id="1433469"/>
    <lineage>
        <taxon>Eukaryota</taxon>
        <taxon>Fungi</taxon>
        <taxon>Fungi incertae sedis</taxon>
        <taxon>Mucoromycota</taxon>
        <taxon>Glomeromycotina</taxon>
        <taxon>Glomeromycetes</taxon>
        <taxon>Diversisporales</taxon>
        <taxon>Gigasporaceae</taxon>
        <taxon>Cetraspora</taxon>
    </lineage>
</organism>
<evidence type="ECO:0000313" key="1">
    <source>
        <dbReference type="EMBL" id="CAG8713321.1"/>
    </source>
</evidence>
<gene>
    <name evidence="1" type="ORF">SPELUC_LOCUS11952</name>
</gene>
<dbReference type="EMBL" id="CAJVPW010026725">
    <property type="protein sequence ID" value="CAG8713321.1"/>
    <property type="molecule type" value="Genomic_DNA"/>
</dbReference>
<evidence type="ECO:0000313" key="2">
    <source>
        <dbReference type="Proteomes" id="UP000789366"/>
    </source>
</evidence>
<name>A0ACA9PMS3_9GLOM</name>
<reference evidence="1" key="1">
    <citation type="submission" date="2021-06" db="EMBL/GenBank/DDBJ databases">
        <authorList>
            <person name="Kallberg Y."/>
            <person name="Tangrot J."/>
            <person name="Rosling A."/>
        </authorList>
    </citation>
    <scope>NUCLEOTIDE SEQUENCE</scope>
    <source>
        <strain evidence="1">28 12/20/2015</strain>
    </source>
</reference>